<evidence type="ECO:0000313" key="2">
    <source>
        <dbReference type="EMBL" id="CAH1398318.1"/>
    </source>
</evidence>
<accession>A0A9P0MHR9</accession>
<feature type="region of interest" description="Disordered" evidence="1">
    <location>
        <begin position="1"/>
        <end position="51"/>
    </location>
</feature>
<dbReference type="Proteomes" id="UP001152798">
    <property type="component" value="Chromosome 4"/>
</dbReference>
<dbReference type="AlphaFoldDB" id="A0A9P0MHR9"/>
<proteinExistence type="predicted"/>
<organism evidence="2 3">
    <name type="scientific">Nezara viridula</name>
    <name type="common">Southern green stink bug</name>
    <name type="synonym">Cimex viridulus</name>
    <dbReference type="NCBI Taxonomy" id="85310"/>
    <lineage>
        <taxon>Eukaryota</taxon>
        <taxon>Metazoa</taxon>
        <taxon>Ecdysozoa</taxon>
        <taxon>Arthropoda</taxon>
        <taxon>Hexapoda</taxon>
        <taxon>Insecta</taxon>
        <taxon>Pterygota</taxon>
        <taxon>Neoptera</taxon>
        <taxon>Paraneoptera</taxon>
        <taxon>Hemiptera</taxon>
        <taxon>Heteroptera</taxon>
        <taxon>Panheteroptera</taxon>
        <taxon>Pentatomomorpha</taxon>
        <taxon>Pentatomoidea</taxon>
        <taxon>Pentatomidae</taxon>
        <taxon>Pentatominae</taxon>
        <taxon>Nezara</taxon>
    </lineage>
</organism>
<evidence type="ECO:0000256" key="1">
    <source>
        <dbReference type="SAM" id="MobiDB-lite"/>
    </source>
</evidence>
<protein>
    <submittedName>
        <fullName evidence="2">Uncharacterized protein</fullName>
    </submittedName>
</protein>
<evidence type="ECO:0000313" key="3">
    <source>
        <dbReference type="Proteomes" id="UP001152798"/>
    </source>
</evidence>
<keyword evidence="3" id="KW-1185">Reference proteome</keyword>
<feature type="compositionally biased region" description="Basic residues" evidence="1">
    <location>
        <begin position="22"/>
        <end position="31"/>
    </location>
</feature>
<dbReference type="EMBL" id="OV725080">
    <property type="protein sequence ID" value="CAH1398318.1"/>
    <property type="molecule type" value="Genomic_DNA"/>
</dbReference>
<name>A0A9P0MHR9_NEZVI</name>
<gene>
    <name evidence="2" type="ORF">NEZAVI_LOCUS7992</name>
</gene>
<reference evidence="2" key="1">
    <citation type="submission" date="2022-01" db="EMBL/GenBank/DDBJ databases">
        <authorList>
            <person name="King R."/>
        </authorList>
    </citation>
    <scope>NUCLEOTIDE SEQUENCE</scope>
</reference>
<sequence length="89" mass="9483">MAGKRGDGTDTGCGMREERPKREGKRKKAGPKKGGGPAKPPPRPPDRVSAPVVGLHSFDVYSIHPSPPVFAPPLRRGLISPSGYICMHT</sequence>